<protein>
    <submittedName>
        <fullName evidence="1">Unnamed protein product</fullName>
    </submittedName>
</protein>
<evidence type="ECO:0000313" key="1">
    <source>
        <dbReference type="EMBL" id="GMF18157.1"/>
    </source>
</evidence>
<accession>A0A9W6TR92</accession>
<dbReference type="OrthoDB" id="116699at2759"/>
<sequence length="373" mass="41552">MERKVWFQLVDRAKNTLPLPGRVSGLMSDAIVQDLKKALLNNETYRQGLLKGATTYALKVFAKVEDDIPLEDDAEIGTLGSSKATALIVEVPQIWFQLVDATTGTAFAGMALDAVLLPDSRTVKAFLDAVEAKLTPCALEEWKTRTANKKECVFFLDEFPAVEQYQETHLRFILNVFRSFKLPVILSSTNGTAQNLIQSRPSSRGCGIAVLWYLVIPTFPVFQDPLLDGIDGNLRVVIQQSRPLFAVRAIANVKKNDPKETNFVEYMDKMAADLGRQFASLKQASEWFSYDQLRLFLAMDYTGNGGTCLIDGHYARLVEDEIFNLFYPPGGVAGLYEKPTAAHQQVPFELATNLTDTHSTAEASRKKLPCQEQ</sequence>
<gene>
    <name evidence="1" type="ORF">Plil01_000674900</name>
</gene>
<comment type="caution">
    <text evidence="1">The sequence shown here is derived from an EMBL/GenBank/DDBJ whole genome shotgun (WGS) entry which is preliminary data.</text>
</comment>
<keyword evidence="2" id="KW-1185">Reference proteome</keyword>
<dbReference type="Proteomes" id="UP001165083">
    <property type="component" value="Unassembled WGS sequence"/>
</dbReference>
<dbReference type="AlphaFoldDB" id="A0A9W6TR92"/>
<reference evidence="1" key="1">
    <citation type="submission" date="2023-04" db="EMBL/GenBank/DDBJ databases">
        <title>Phytophthora lilii NBRC 32176.</title>
        <authorList>
            <person name="Ichikawa N."/>
            <person name="Sato H."/>
            <person name="Tonouchi N."/>
        </authorList>
    </citation>
    <scope>NUCLEOTIDE SEQUENCE</scope>
    <source>
        <strain evidence="1">NBRC 32176</strain>
    </source>
</reference>
<dbReference type="EMBL" id="BSXW01000307">
    <property type="protein sequence ID" value="GMF18157.1"/>
    <property type="molecule type" value="Genomic_DNA"/>
</dbReference>
<organism evidence="1 2">
    <name type="scientific">Phytophthora lilii</name>
    <dbReference type="NCBI Taxonomy" id="2077276"/>
    <lineage>
        <taxon>Eukaryota</taxon>
        <taxon>Sar</taxon>
        <taxon>Stramenopiles</taxon>
        <taxon>Oomycota</taxon>
        <taxon>Peronosporomycetes</taxon>
        <taxon>Peronosporales</taxon>
        <taxon>Peronosporaceae</taxon>
        <taxon>Phytophthora</taxon>
    </lineage>
</organism>
<name>A0A9W6TR92_9STRA</name>
<proteinExistence type="predicted"/>
<evidence type="ECO:0000313" key="2">
    <source>
        <dbReference type="Proteomes" id="UP001165083"/>
    </source>
</evidence>